<dbReference type="GeneID" id="54278676"/>
<accession>A0A6A5XZ22</accession>
<dbReference type="OrthoDB" id="2548233at2759"/>
<organism evidence="1 2">
    <name type="scientific">Aaosphaeria arxii CBS 175.79</name>
    <dbReference type="NCBI Taxonomy" id="1450172"/>
    <lineage>
        <taxon>Eukaryota</taxon>
        <taxon>Fungi</taxon>
        <taxon>Dikarya</taxon>
        <taxon>Ascomycota</taxon>
        <taxon>Pezizomycotina</taxon>
        <taxon>Dothideomycetes</taxon>
        <taxon>Pleosporomycetidae</taxon>
        <taxon>Pleosporales</taxon>
        <taxon>Pleosporales incertae sedis</taxon>
        <taxon>Aaosphaeria</taxon>
    </lineage>
</organism>
<name>A0A6A5XZ22_9PLEO</name>
<dbReference type="Gene3D" id="3.30.559.30">
    <property type="entry name" value="Nonribosomal peptide synthetase, condensation domain"/>
    <property type="match status" value="1"/>
</dbReference>
<dbReference type="PANTHER" id="PTHR42034:SF1">
    <property type="entry name" value="CONDENSATION DOMAIN-CONTAINING PROTEIN"/>
    <property type="match status" value="1"/>
</dbReference>
<gene>
    <name evidence="1" type="ORF">BU24DRAFT_152193</name>
</gene>
<evidence type="ECO:0000313" key="2">
    <source>
        <dbReference type="Proteomes" id="UP000799778"/>
    </source>
</evidence>
<dbReference type="Gene3D" id="3.30.559.10">
    <property type="entry name" value="Chloramphenicol acetyltransferase-like domain"/>
    <property type="match status" value="1"/>
</dbReference>
<sequence length="456" mass="51533">MPMTWKETRPGRWERPLSSLEKINLVNRNVDKALDRDQWAKTAAAKLTFDPSIGDPETALRIAWKQVRYNYPEIAAFPYQDTYMYRIGNPDQVALWVSATFSTCPNTTVDHLLGHIPRNEQMGLYWLPDSSEVLIRSPHYRLDGRGAIFCLDYLVESLSNLDPVLVFGGCAKNLSPSIDDALDIPLQATPRIEQAAEKRLATLKPRHPPLFMKDTPKSRLPGVTRRNFIKLSIKESRAVIKGCSSSSMDLTTALHAALITAVTKVCPPTEVQSFMASFHCDLRFLIRKPVSTRTAPTSCTSVLTTEVEVSPQTDFKSYYSQLAPVYATGYGPYLESTACYHEKLIQTHYSKSKTAGAAHPPDSDPQPRFGPLGMIDHQLRKDVKNAVRVTDFWFGGETLTRRKMVHSWMWDGQIVYSCCWNDNYWTEDVVVDFLEKIKETLIEEFQLVNGMSGLGL</sequence>
<evidence type="ECO:0000313" key="1">
    <source>
        <dbReference type="EMBL" id="KAF2017534.1"/>
    </source>
</evidence>
<dbReference type="RefSeq" id="XP_033385873.1">
    <property type="nucleotide sequence ID" value="XM_033521279.1"/>
</dbReference>
<reference evidence="1" key="1">
    <citation type="journal article" date="2020" name="Stud. Mycol.">
        <title>101 Dothideomycetes genomes: a test case for predicting lifestyles and emergence of pathogens.</title>
        <authorList>
            <person name="Haridas S."/>
            <person name="Albert R."/>
            <person name="Binder M."/>
            <person name="Bloem J."/>
            <person name="Labutti K."/>
            <person name="Salamov A."/>
            <person name="Andreopoulos B."/>
            <person name="Baker S."/>
            <person name="Barry K."/>
            <person name="Bills G."/>
            <person name="Bluhm B."/>
            <person name="Cannon C."/>
            <person name="Castanera R."/>
            <person name="Culley D."/>
            <person name="Daum C."/>
            <person name="Ezra D."/>
            <person name="Gonzalez J."/>
            <person name="Henrissat B."/>
            <person name="Kuo A."/>
            <person name="Liang C."/>
            <person name="Lipzen A."/>
            <person name="Lutzoni F."/>
            <person name="Magnuson J."/>
            <person name="Mondo S."/>
            <person name="Nolan M."/>
            <person name="Ohm R."/>
            <person name="Pangilinan J."/>
            <person name="Park H.-J."/>
            <person name="Ramirez L."/>
            <person name="Alfaro M."/>
            <person name="Sun H."/>
            <person name="Tritt A."/>
            <person name="Yoshinaga Y."/>
            <person name="Zwiers L.-H."/>
            <person name="Turgeon B."/>
            <person name="Goodwin S."/>
            <person name="Spatafora J."/>
            <person name="Crous P."/>
            <person name="Grigoriev I."/>
        </authorList>
    </citation>
    <scope>NUCLEOTIDE SEQUENCE</scope>
    <source>
        <strain evidence="1">CBS 175.79</strain>
    </source>
</reference>
<dbReference type="Proteomes" id="UP000799778">
    <property type="component" value="Unassembled WGS sequence"/>
</dbReference>
<keyword evidence="2" id="KW-1185">Reference proteome</keyword>
<dbReference type="PANTHER" id="PTHR42034">
    <property type="entry name" value="CHROMOSOME 7, WHOLE GENOME SHOTGUN SEQUENCE-RELATED"/>
    <property type="match status" value="1"/>
</dbReference>
<dbReference type="AlphaFoldDB" id="A0A6A5XZ22"/>
<dbReference type="InterPro" id="IPR023213">
    <property type="entry name" value="CAT-like_dom_sf"/>
</dbReference>
<dbReference type="EMBL" id="ML978068">
    <property type="protein sequence ID" value="KAF2017534.1"/>
    <property type="molecule type" value="Genomic_DNA"/>
</dbReference>
<protein>
    <submittedName>
        <fullName evidence="1">Uncharacterized protein</fullName>
    </submittedName>
</protein>
<proteinExistence type="predicted"/>